<protein>
    <submittedName>
        <fullName evidence="2">Glyoxalase family protein</fullName>
    </submittedName>
</protein>
<dbReference type="PANTHER" id="PTHR36110:SF2">
    <property type="entry name" value="RING-CLEAVING DIOXYGENASE MHQE-RELATED"/>
    <property type="match status" value="1"/>
</dbReference>
<feature type="domain" description="VOC" evidence="1">
    <location>
        <begin position="151"/>
        <end position="268"/>
    </location>
</feature>
<dbReference type="PROSITE" id="PS51819">
    <property type="entry name" value="VOC"/>
    <property type="match status" value="2"/>
</dbReference>
<dbReference type="Proteomes" id="UP000626697">
    <property type="component" value="Unassembled WGS sequence"/>
</dbReference>
<organism evidence="2 3">
    <name type="scientific">Peribacillus huizhouensis</name>
    <dbReference type="NCBI Taxonomy" id="1501239"/>
    <lineage>
        <taxon>Bacteria</taxon>
        <taxon>Bacillati</taxon>
        <taxon>Bacillota</taxon>
        <taxon>Bacilli</taxon>
        <taxon>Bacillales</taxon>
        <taxon>Bacillaceae</taxon>
        <taxon>Peribacillus</taxon>
    </lineage>
</organism>
<proteinExistence type="predicted"/>
<name>A0ABR6CRC3_9BACI</name>
<dbReference type="InterPro" id="IPR029068">
    <property type="entry name" value="Glyas_Bleomycin-R_OHBP_Dase"/>
</dbReference>
<evidence type="ECO:0000313" key="2">
    <source>
        <dbReference type="EMBL" id="MBA9027193.1"/>
    </source>
</evidence>
<comment type="caution">
    <text evidence="2">The sequence shown here is derived from an EMBL/GenBank/DDBJ whole genome shotgun (WGS) entry which is preliminary data.</text>
</comment>
<dbReference type="SUPFAM" id="SSF54593">
    <property type="entry name" value="Glyoxalase/Bleomycin resistance protein/Dihydroxybiphenyl dioxygenase"/>
    <property type="match status" value="1"/>
</dbReference>
<dbReference type="InterPro" id="IPR004360">
    <property type="entry name" value="Glyas_Fos-R_dOase_dom"/>
</dbReference>
<dbReference type="PANTHER" id="PTHR36110">
    <property type="entry name" value="RING-CLEAVING DIOXYGENASE MHQE-RELATED"/>
    <property type="match status" value="1"/>
</dbReference>
<feature type="domain" description="VOC" evidence="1">
    <location>
        <begin position="6"/>
        <end position="130"/>
    </location>
</feature>
<evidence type="ECO:0000313" key="3">
    <source>
        <dbReference type="Proteomes" id="UP000626697"/>
    </source>
</evidence>
<sequence>MQKTAGIHHITAMVNDAQKNIDFYAGVLGLRLIKKTINFDRPEVYHLYFGNDTGQPGTVITFFPWTKQLKGRVGTGQVGVISFIIPNNSITFWENRLKKFKVKSFQSVRFGEKYLKFQDPDGIELELVERQEGPINNWLLGEIHSDIAIKGFGGAMLISAQPNKTADVLENVFGFECIGQEDDFLRFKSEAQLGNAIDIKLTPSVRGLMGAGTVHHIAWRAKDEEDLLRWRKLLQSKGYFPTVIRDRNYFKAVYFHEEGGILFEIATDPPGFTVDEPINQLGQKLMLPSWFEGKRKELEEILPLIEVRVLEGDK</sequence>
<dbReference type="Pfam" id="PF00903">
    <property type="entry name" value="Glyoxalase"/>
    <property type="match status" value="2"/>
</dbReference>
<dbReference type="RefSeq" id="WP_182502768.1">
    <property type="nucleotide sequence ID" value="NZ_JACJHX010000006.1"/>
</dbReference>
<dbReference type="EMBL" id="JACJHX010000006">
    <property type="protein sequence ID" value="MBA9027193.1"/>
    <property type="molecule type" value="Genomic_DNA"/>
</dbReference>
<dbReference type="CDD" id="cd08347">
    <property type="entry name" value="PcpA_C_like"/>
    <property type="match status" value="1"/>
</dbReference>
<dbReference type="Gene3D" id="3.10.180.10">
    <property type="entry name" value="2,3-Dihydroxybiphenyl 1,2-Dioxygenase, domain 1"/>
    <property type="match status" value="2"/>
</dbReference>
<evidence type="ECO:0000259" key="1">
    <source>
        <dbReference type="PROSITE" id="PS51819"/>
    </source>
</evidence>
<gene>
    <name evidence="2" type="ORF">HNP81_002483</name>
</gene>
<reference evidence="2 3" key="1">
    <citation type="submission" date="2020-08" db="EMBL/GenBank/DDBJ databases">
        <title>Genomic Encyclopedia of Type Strains, Phase IV (KMG-IV): sequencing the most valuable type-strain genomes for metagenomic binning, comparative biology and taxonomic classification.</title>
        <authorList>
            <person name="Goeker M."/>
        </authorList>
    </citation>
    <scope>NUCLEOTIDE SEQUENCE [LARGE SCALE GENOMIC DNA]</scope>
    <source>
        <strain evidence="2 3">DSM 105481</strain>
    </source>
</reference>
<keyword evidence="3" id="KW-1185">Reference proteome</keyword>
<dbReference type="InterPro" id="IPR052537">
    <property type="entry name" value="Extradiol_RC_dioxygenase"/>
</dbReference>
<dbReference type="InterPro" id="IPR037523">
    <property type="entry name" value="VOC_core"/>
</dbReference>
<accession>A0ABR6CRC3</accession>